<dbReference type="EMBL" id="JACHFD010000008">
    <property type="protein sequence ID" value="MBB5351671.1"/>
    <property type="molecule type" value="Genomic_DNA"/>
</dbReference>
<dbReference type="InterPro" id="IPR029068">
    <property type="entry name" value="Glyas_Bleomycin-R_OHBP_Dase"/>
</dbReference>
<dbReference type="InterPro" id="IPR052537">
    <property type="entry name" value="Extradiol_RC_dioxygenase"/>
</dbReference>
<dbReference type="PANTHER" id="PTHR36110:SF2">
    <property type="entry name" value="RING-CLEAVING DIOXYGENASE MHQE-RELATED"/>
    <property type="match status" value="1"/>
</dbReference>
<dbReference type="AlphaFoldDB" id="A0A840VFU7"/>
<dbReference type="InterPro" id="IPR037523">
    <property type="entry name" value="VOC_core"/>
</dbReference>
<reference evidence="2 3" key="1">
    <citation type="submission" date="2020-08" db="EMBL/GenBank/DDBJ databases">
        <title>Genomic Encyclopedia of Type Strains, Phase IV (KMG-IV): sequencing the most valuable type-strain genomes for metagenomic binning, comparative biology and taxonomic classification.</title>
        <authorList>
            <person name="Goeker M."/>
        </authorList>
    </citation>
    <scope>NUCLEOTIDE SEQUENCE [LARGE SCALE GENOMIC DNA]</scope>
    <source>
        <strain evidence="2 3">YC6886</strain>
    </source>
</reference>
<feature type="domain" description="VOC" evidence="1">
    <location>
        <begin position="7"/>
        <end position="132"/>
    </location>
</feature>
<comment type="caution">
    <text evidence="2">The sequence shown here is derived from an EMBL/GenBank/DDBJ whole genome shotgun (WGS) entry which is preliminary data.</text>
</comment>
<evidence type="ECO:0000313" key="3">
    <source>
        <dbReference type="Proteomes" id="UP000557717"/>
    </source>
</evidence>
<dbReference type="PANTHER" id="PTHR36110">
    <property type="entry name" value="RING-CLEAVING DIOXYGENASE MHQE-RELATED"/>
    <property type="match status" value="1"/>
</dbReference>
<dbReference type="Proteomes" id="UP000557717">
    <property type="component" value="Unassembled WGS sequence"/>
</dbReference>
<proteinExistence type="predicted"/>
<dbReference type="RefSeq" id="WP_184018043.1">
    <property type="nucleotide sequence ID" value="NZ_JACHFD010000008.1"/>
</dbReference>
<organism evidence="2 3">
    <name type="scientific">Haloferula luteola</name>
    <dbReference type="NCBI Taxonomy" id="595692"/>
    <lineage>
        <taxon>Bacteria</taxon>
        <taxon>Pseudomonadati</taxon>
        <taxon>Verrucomicrobiota</taxon>
        <taxon>Verrucomicrobiia</taxon>
        <taxon>Verrucomicrobiales</taxon>
        <taxon>Verrucomicrobiaceae</taxon>
        <taxon>Haloferula</taxon>
    </lineage>
</organism>
<protein>
    <submittedName>
        <fullName evidence="2">Glyoxalase family protein</fullName>
    </submittedName>
</protein>
<dbReference type="InterPro" id="IPR004360">
    <property type="entry name" value="Glyas_Fos-R_dOase_dom"/>
</dbReference>
<accession>A0A840VFU7</accession>
<dbReference type="Pfam" id="PF00903">
    <property type="entry name" value="Glyoxalase"/>
    <property type="match status" value="2"/>
</dbReference>
<dbReference type="PROSITE" id="PS51819">
    <property type="entry name" value="VOC"/>
    <property type="match status" value="2"/>
</dbReference>
<evidence type="ECO:0000313" key="2">
    <source>
        <dbReference type="EMBL" id="MBB5351671.1"/>
    </source>
</evidence>
<name>A0A840VFU7_9BACT</name>
<keyword evidence="3" id="KW-1185">Reference proteome</keyword>
<dbReference type="SUPFAM" id="SSF54593">
    <property type="entry name" value="Glyoxalase/Bleomycin resistance protein/Dihydroxybiphenyl dioxygenase"/>
    <property type="match status" value="1"/>
</dbReference>
<feature type="domain" description="VOC" evidence="1">
    <location>
        <begin position="153"/>
        <end position="271"/>
    </location>
</feature>
<evidence type="ECO:0000259" key="1">
    <source>
        <dbReference type="PROSITE" id="PS51819"/>
    </source>
</evidence>
<sequence length="315" mass="34153">MNSVIQGIHHVTAIGGDPQRSIDFYVGLLGLRQVKKTVNFDDPSAYHFYYGDANGSPGSIVTFFYWPGGDADGRVGSGQATALVFSAAPASLSFWHRRLESHGVEVERQERFGEEVLSFRDPDGIPVEIVAVEFDARSGWDGAGVPQEVALRGLHAAELTVVEASLTAALLTEGMGFRMVRREGNRTRYEVGDGGSGRYADVIEGAGERGLGGVGTIHHMAWSVPDVDAERAKQAEFRSAGLGVSAVMDRDYFRSIYYREPGGILFELATAGPGFAVDEDFESLGTQLRLPRQHEALRAEIERLLPVVEPAPVLS</sequence>
<gene>
    <name evidence="2" type="ORF">HNR46_001910</name>
</gene>
<dbReference type="Gene3D" id="3.10.180.10">
    <property type="entry name" value="2,3-Dihydroxybiphenyl 1,2-Dioxygenase, domain 1"/>
    <property type="match status" value="2"/>
</dbReference>